<name>A0A8T0WSL6_PANVG</name>
<dbReference type="AlphaFoldDB" id="A0A8T0WSL6"/>
<keyword evidence="2" id="KW-1185">Reference proteome</keyword>
<gene>
    <name evidence="1" type="ORF">PVAP13_1NG149000</name>
</gene>
<dbReference type="EMBL" id="CM029038">
    <property type="protein sequence ID" value="KAG2649958.1"/>
    <property type="molecule type" value="Genomic_DNA"/>
</dbReference>
<proteinExistence type="predicted"/>
<accession>A0A8T0WSL6</accession>
<protein>
    <submittedName>
        <fullName evidence="1">Uncharacterized protein</fullName>
    </submittedName>
</protein>
<dbReference type="EMBL" id="CM029038">
    <property type="protein sequence ID" value="KAG2649959.1"/>
    <property type="molecule type" value="Genomic_DNA"/>
</dbReference>
<sequence>MFDIVLDYGTTPAAAAVAHPRPYDSLTCDCVRGSSHPEDHAPAGLQLPTKFLVLQASAILALCRLKIIEEDNSGGGNGVLCVVECVCWPAAGKGGNNATHCFQLMRK</sequence>
<comment type="caution">
    <text evidence="1">The sequence shown here is derived from an EMBL/GenBank/DDBJ whole genome shotgun (WGS) entry which is preliminary data.</text>
</comment>
<evidence type="ECO:0000313" key="2">
    <source>
        <dbReference type="Proteomes" id="UP000823388"/>
    </source>
</evidence>
<evidence type="ECO:0000313" key="1">
    <source>
        <dbReference type="EMBL" id="KAG2649958.1"/>
    </source>
</evidence>
<organism evidence="1 2">
    <name type="scientific">Panicum virgatum</name>
    <name type="common">Blackwell switchgrass</name>
    <dbReference type="NCBI Taxonomy" id="38727"/>
    <lineage>
        <taxon>Eukaryota</taxon>
        <taxon>Viridiplantae</taxon>
        <taxon>Streptophyta</taxon>
        <taxon>Embryophyta</taxon>
        <taxon>Tracheophyta</taxon>
        <taxon>Spermatophyta</taxon>
        <taxon>Magnoliopsida</taxon>
        <taxon>Liliopsida</taxon>
        <taxon>Poales</taxon>
        <taxon>Poaceae</taxon>
        <taxon>PACMAD clade</taxon>
        <taxon>Panicoideae</taxon>
        <taxon>Panicodae</taxon>
        <taxon>Paniceae</taxon>
        <taxon>Panicinae</taxon>
        <taxon>Panicum</taxon>
        <taxon>Panicum sect. Hiantes</taxon>
    </lineage>
</organism>
<reference evidence="1" key="1">
    <citation type="submission" date="2020-05" db="EMBL/GenBank/DDBJ databases">
        <title>WGS assembly of Panicum virgatum.</title>
        <authorList>
            <person name="Lovell J.T."/>
            <person name="Jenkins J."/>
            <person name="Shu S."/>
            <person name="Juenger T.E."/>
            <person name="Schmutz J."/>
        </authorList>
    </citation>
    <scope>NUCLEOTIDE SEQUENCE</scope>
    <source>
        <strain evidence="1">AP13</strain>
    </source>
</reference>
<dbReference type="Proteomes" id="UP000823388">
    <property type="component" value="Chromosome 1N"/>
</dbReference>